<dbReference type="InterPro" id="IPR035437">
    <property type="entry name" value="SNase_OB-fold_sf"/>
</dbReference>
<dbReference type="Gene3D" id="2.40.50.90">
    <property type="match status" value="1"/>
</dbReference>
<dbReference type="EMBL" id="LR877160">
    <property type="protein sequence ID" value="CAD2220125.1"/>
    <property type="molecule type" value="Genomic_DNA"/>
</dbReference>
<evidence type="ECO:0000256" key="1">
    <source>
        <dbReference type="ARBA" id="ARBA00022722"/>
    </source>
</evidence>
<evidence type="ECO:0000256" key="3">
    <source>
        <dbReference type="ARBA" id="ARBA00022801"/>
    </source>
</evidence>
<sequence length="216" mass="23860">MGGLCSKDTTAKKKGEGREGTYSFLDALPSGVEKVTVDHVYDGDTLTIQEHNKTRVRLIGVDAPELKEKEPYAVESANFVKQLCPKGSPMWLEYDGERTDRYDRCLAYVYVQNRAGAGYLCVNVAVLEEGLANYYAPGNTNVSKRDIMLKASKVARSKKANIWKSMDLNKKVVHTRNGSAFHSANCEDVRNAKTTTVSVGEAFDLGLNPCRNCKPV</sequence>
<dbReference type="SMART" id="SM00318">
    <property type="entry name" value="SNc"/>
    <property type="match status" value="1"/>
</dbReference>
<dbReference type="PROSITE" id="PS50830">
    <property type="entry name" value="TNASE_3"/>
    <property type="match status" value="1"/>
</dbReference>
<dbReference type="Proteomes" id="UP000515908">
    <property type="component" value="Chromosome 16"/>
</dbReference>
<dbReference type="SUPFAM" id="SSF50199">
    <property type="entry name" value="Staphylococcal nuclease"/>
    <property type="match status" value="1"/>
</dbReference>
<evidence type="ECO:0000256" key="2">
    <source>
        <dbReference type="ARBA" id="ARBA00022759"/>
    </source>
</evidence>
<organism evidence="5 6">
    <name type="scientific">Angomonas deanei</name>
    <dbReference type="NCBI Taxonomy" id="59799"/>
    <lineage>
        <taxon>Eukaryota</taxon>
        <taxon>Discoba</taxon>
        <taxon>Euglenozoa</taxon>
        <taxon>Kinetoplastea</taxon>
        <taxon>Metakinetoplastina</taxon>
        <taxon>Trypanosomatida</taxon>
        <taxon>Trypanosomatidae</taxon>
        <taxon>Strigomonadinae</taxon>
        <taxon>Angomonas</taxon>
    </lineage>
</organism>
<dbReference type="PANTHER" id="PTHR12302">
    <property type="entry name" value="EBNA2 BINDING PROTEIN P100"/>
    <property type="match status" value="1"/>
</dbReference>
<feature type="domain" description="TNase-like" evidence="4">
    <location>
        <begin position="31"/>
        <end position="165"/>
    </location>
</feature>
<dbReference type="Pfam" id="PF00565">
    <property type="entry name" value="SNase"/>
    <property type="match status" value="1"/>
</dbReference>
<keyword evidence="1" id="KW-0540">Nuclease</keyword>
<dbReference type="InterPro" id="IPR016071">
    <property type="entry name" value="Staphylococal_nuclease_OB-fold"/>
</dbReference>
<dbReference type="AlphaFoldDB" id="S9UEN3"/>
<keyword evidence="6" id="KW-1185">Reference proteome</keyword>
<keyword evidence="3" id="KW-0378">Hydrolase</keyword>
<accession>S9UEN3</accession>
<keyword evidence="2" id="KW-0255">Endonuclease</keyword>
<gene>
    <name evidence="5" type="ORF">ADEAN_000764000</name>
</gene>
<dbReference type="VEuPathDB" id="TriTrypDB:ADEAN_000764000"/>
<evidence type="ECO:0000259" key="4">
    <source>
        <dbReference type="PROSITE" id="PS50830"/>
    </source>
</evidence>
<protein>
    <submittedName>
        <fullName evidence="5">Staphylococcal nuclease homologue, putative</fullName>
    </submittedName>
</protein>
<dbReference type="GO" id="GO:0016787">
    <property type="term" value="F:hydrolase activity"/>
    <property type="evidence" value="ECO:0007669"/>
    <property type="project" value="UniProtKB-KW"/>
</dbReference>
<dbReference type="PANTHER" id="PTHR12302:SF3">
    <property type="entry name" value="SERINE_THREONINE-PROTEIN KINASE 31"/>
    <property type="match status" value="1"/>
</dbReference>
<evidence type="ECO:0000313" key="6">
    <source>
        <dbReference type="Proteomes" id="UP000515908"/>
    </source>
</evidence>
<dbReference type="GO" id="GO:0004519">
    <property type="term" value="F:endonuclease activity"/>
    <property type="evidence" value="ECO:0007669"/>
    <property type="project" value="UniProtKB-KW"/>
</dbReference>
<dbReference type="OrthoDB" id="430293at2759"/>
<dbReference type="GO" id="GO:0005737">
    <property type="term" value="C:cytoplasm"/>
    <property type="evidence" value="ECO:0007669"/>
    <property type="project" value="TreeGrafter"/>
</dbReference>
<evidence type="ECO:0000313" key="5">
    <source>
        <dbReference type="EMBL" id="CAD2220125.1"/>
    </source>
</evidence>
<proteinExistence type="predicted"/>
<reference evidence="5 6" key="1">
    <citation type="submission" date="2020-08" db="EMBL/GenBank/DDBJ databases">
        <authorList>
            <person name="Newling K."/>
            <person name="Davey J."/>
            <person name="Forrester S."/>
        </authorList>
    </citation>
    <scope>NUCLEOTIDE SEQUENCE [LARGE SCALE GENOMIC DNA]</scope>
    <source>
        <strain evidence="6">Crithidia deanei Carvalho (ATCC PRA-265)</strain>
    </source>
</reference>
<name>S9UEN3_9TRYP</name>